<gene>
    <name evidence="1" type="ORF">C8D94_10537</name>
</gene>
<evidence type="ECO:0000313" key="1">
    <source>
        <dbReference type="EMBL" id="RDK84193.1"/>
    </source>
</evidence>
<name>A0A370Q752_9FLAO</name>
<evidence type="ECO:0000313" key="2">
    <source>
        <dbReference type="Proteomes" id="UP000255317"/>
    </source>
</evidence>
<organism evidence="1 2">
    <name type="scientific">Marinirhabdus gelatinilytica</name>
    <dbReference type="NCBI Taxonomy" id="1703343"/>
    <lineage>
        <taxon>Bacteria</taxon>
        <taxon>Pseudomonadati</taxon>
        <taxon>Bacteroidota</taxon>
        <taxon>Flavobacteriia</taxon>
        <taxon>Flavobacteriales</taxon>
        <taxon>Flavobacteriaceae</taxon>
    </lineage>
</organism>
<dbReference type="EMBL" id="QRAO01000005">
    <property type="protein sequence ID" value="RDK84193.1"/>
    <property type="molecule type" value="Genomic_DNA"/>
</dbReference>
<proteinExistence type="predicted"/>
<accession>A0A370Q752</accession>
<reference evidence="1 2" key="1">
    <citation type="submission" date="2018-07" db="EMBL/GenBank/DDBJ databases">
        <title>Genomic Encyclopedia of Type Strains, Phase IV (KMG-IV): sequencing the most valuable type-strain genomes for metagenomic binning, comparative biology and taxonomic classification.</title>
        <authorList>
            <person name="Goeker M."/>
        </authorList>
    </citation>
    <scope>NUCLEOTIDE SEQUENCE [LARGE SCALE GENOMIC DNA]</scope>
    <source>
        <strain evidence="1 2">DSM 101478</strain>
    </source>
</reference>
<sequence>MGPIFFSASPKFVEQFYRNAFSPYKVPKDRKATLRFFIGQTTLHNTTTGFENRTLTK</sequence>
<dbReference type="AlphaFoldDB" id="A0A370Q752"/>
<protein>
    <submittedName>
        <fullName evidence="1">Uncharacterized protein</fullName>
    </submittedName>
</protein>
<comment type="caution">
    <text evidence="1">The sequence shown here is derived from an EMBL/GenBank/DDBJ whole genome shotgun (WGS) entry which is preliminary data.</text>
</comment>
<keyword evidence="2" id="KW-1185">Reference proteome</keyword>
<dbReference type="Proteomes" id="UP000255317">
    <property type="component" value="Unassembled WGS sequence"/>
</dbReference>